<reference evidence="3" key="1">
    <citation type="submission" date="2017-09" db="EMBL/GenBank/DDBJ databases">
        <title>Depth-based differentiation of microbial function through sediment-hosted aquifers and enrichment of novel symbionts in the deep terrestrial subsurface.</title>
        <authorList>
            <person name="Probst A.J."/>
            <person name="Ladd B."/>
            <person name="Jarett J.K."/>
            <person name="Geller-Mcgrath D.E."/>
            <person name="Sieber C.M.K."/>
            <person name="Emerson J.B."/>
            <person name="Anantharaman K."/>
            <person name="Thomas B.C."/>
            <person name="Malmstrom R."/>
            <person name="Stieglmeier M."/>
            <person name="Klingl A."/>
            <person name="Woyke T."/>
            <person name="Ryan C.M."/>
            <person name="Banfield J.F."/>
        </authorList>
    </citation>
    <scope>NUCLEOTIDE SEQUENCE [LARGE SCALE GENOMIC DNA]</scope>
</reference>
<dbReference type="EMBL" id="PFSI01000067">
    <property type="protein sequence ID" value="PJC24107.1"/>
    <property type="molecule type" value="Genomic_DNA"/>
</dbReference>
<feature type="coiled-coil region" evidence="1">
    <location>
        <begin position="7"/>
        <end position="34"/>
    </location>
</feature>
<organism evidence="2 3">
    <name type="scientific">Candidatus Uhrbacteria bacterium CG_4_9_14_0_2_um_filter_41_50</name>
    <dbReference type="NCBI Taxonomy" id="1975031"/>
    <lineage>
        <taxon>Bacteria</taxon>
        <taxon>Candidatus Uhriibacteriota</taxon>
    </lineage>
</organism>
<dbReference type="Gene3D" id="3.40.50.150">
    <property type="entry name" value="Vaccinia Virus protein VP39"/>
    <property type="match status" value="1"/>
</dbReference>
<name>A0A2M8EN55_9BACT</name>
<dbReference type="Proteomes" id="UP000230251">
    <property type="component" value="Unassembled WGS sequence"/>
</dbReference>
<dbReference type="PROSITE" id="PS00092">
    <property type="entry name" value="N6_MTASE"/>
    <property type="match status" value="1"/>
</dbReference>
<dbReference type="GO" id="GO:0008168">
    <property type="term" value="F:methyltransferase activity"/>
    <property type="evidence" value="ECO:0007669"/>
    <property type="project" value="UniProtKB-KW"/>
</dbReference>
<gene>
    <name evidence="2" type="ORF">CO057_04290</name>
</gene>
<dbReference type="GO" id="GO:0003676">
    <property type="term" value="F:nucleic acid binding"/>
    <property type="evidence" value="ECO:0007669"/>
    <property type="project" value="InterPro"/>
</dbReference>
<keyword evidence="2" id="KW-0808">Transferase</keyword>
<dbReference type="SUPFAM" id="SSF53335">
    <property type="entry name" value="S-adenosyl-L-methionine-dependent methyltransferases"/>
    <property type="match status" value="1"/>
</dbReference>
<evidence type="ECO:0000313" key="2">
    <source>
        <dbReference type="EMBL" id="PJC24107.1"/>
    </source>
</evidence>
<dbReference type="InterPro" id="IPR029063">
    <property type="entry name" value="SAM-dependent_MTases_sf"/>
</dbReference>
<accession>A0A2M8EN55</accession>
<evidence type="ECO:0000256" key="1">
    <source>
        <dbReference type="SAM" id="Coils"/>
    </source>
</evidence>
<protein>
    <submittedName>
        <fullName evidence="2">Site-specific DNA-methyltransferase</fullName>
    </submittedName>
</protein>
<feature type="non-terminal residue" evidence="2">
    <location>
        <position position="109"/>
    </location>
</feature>
<comment type="caution">
    <text evidence="2">The sequence shown here is derived from an EMBL/GenBank/DDBJ whole genome shotgun (WGS) entry which is preliminary data.</text>
</comment>
<proteinExistence type="predicted"/>
<dbReference type="AlphaFoldDB" id="A0A2M8EN55"/>
<keyword evidence="1" id="KW-0175">Coiled coil</keyword>
<keyword evidence="2" id="KW-0489">Methyltransferase</keyword>
<evidence type="ECO:0000313" key="3">
    <source>
        <dbReference type="Proteomes" id="UP000230251"/>
    </source>
</evidence>
<dbReference type="InterPro" id="IPR002052">
    <property type="entry name" value="DNA_methylase_N6_adenine_CS"/>
</dbReference>
<sequence length="109" mass="12683">MQNNMNDNEKDNKILRLEKELDRLKKNLKKQKYGLVWMDVPEAFEDDVENKLPILKENPKLAIKNKDGKPMHILIEGDNYHALTCLNYTHKGKIDVIYIDPPYNTGSDG</sequence>
<dbReference type="GO" id="GO:0032259">
    <property type="term" value="P:methylation"/>
    <property type="evidence" value="ECO:0007669"/>
    <property type="project" value="UniProtKB-KW"/>
</dbReference>